<dbReference type="Proteomes" id="UP000505325">
    <property type="component" value="Chromosome"/>
</dbReference>
<dbReference type="EMBL" id="CP054212">
    <property type="protein sequence ID" value="QKJ87474.1"/>
    <property type="molecule type" value="Genomic_DNA"/>
</dbReference>
<name>A0A6M8UCZ6_9GAMM</name>
<protein>
    <recommendedName>
        <fullName evidence="4">DNA damage-inducible SOS regulon protein</fullName>
    </recommendedName>
</protein>
<dbReference type="AlphaFoldDB" id="A0A6M8UCZ6"/>
<accession>A0A6M8UCZ6</accession>
<feature type="region of interest" description="Disordered" evidence="1">
    <location>
        <begin position="75"/>
        <end position="107"/>
    </location>
</feature>
<dbReference type="Pfam" id="PF07130">
    <property type="entry name" value="YebG"/>
    <property type="match status" value="1"/>
</dbReference>
<proteinExistence type="predicted"/>
<dbReference type="InterPro" id="IPR009813">
    <property type="entry name" value="Uncharacterised_YebG"/>
</dbReference>
<evidence type="ECO:0000256" key="1">
    <source>
        <dbReference type="SAM" id="MobiDB-lite"/>
    </source>
</evidence>
<evidence type="ECO:0000313" key="2">
    <source>
        <dbReference type="EMBL" id="QKJ87474.1"/>
    </source>
</evidence>
<evidence type="ECO:0008006" key="4">
    <source>
        <dbReference type="Google" id="ProtNLM"/>
    </source>
</evidence>
<organism evidence="2 3">
    <name type="scientific">Paramixta manurensis</name>
    <dbReference type="NCBI Taxonomy" id="2740817"/>
    <lineage>
        <taxon>Bacteria</taxon>
        <taxon>Pseudomonadati</taxon>
        <taxon>Pseudomonadota</taxon>
        <taxon>Gammaproteobacteria</taxon>
        <taxon>Enterobacterales</taxon>
        <taxon>Erwiniaceae</taxon>
        <taxon>Paramixta</taxon>
    </lineage>
</organism>
<keyword evidence="3" id="KW-1185">Reference proteome</keyword>
<evidence type="ECO:0000313" key="3">
    <source>
        <dbReference type="Proteomes" id="UP000505325"/>
    </source>
</evidence>
<reference evidence="2 3" key="1">
    <citation type="submission" date="2020-06" db="EMBL/GenBank/DDBJ databases">
        <title>Genome sequence of Paramixta manurensis strain PD-1.</title>
        <authorList>
            <person name="Lee C.W."/>
            <person name="Kim J."/>
        </authorList>
    </citation>
    <scope>NUCLEOTIDE SEQUENCE [LARGE SCALE GENOMIC DNA]</scope>
    <source>
        <strain evidence="2 3">PD-1</strain>
    </source>
</reference>
<dbReference type="Gene3D" id="1.10.10.710">
    <property type="entry name" value="PSPTO_1197 like"/>
    <property type="match status" value="1"/>
</dbReference>
<sequence>MAVEINYVVVRKGEKKMTFASKKEAEAWDKMLDMAEVFSDWLAQSDVELNEEQREALGLYLAEQKDAVQHILRSGKLPDITGGDQEQTADAAEKEVSPKKVRAIQAA</sequence>
<dbReference type="KEGG" id="pmak:PMPD1_2532"/>
<gene>
    <name evidence="2" type="ORF">PMPD1_2532</name>
</gene>
<dbReference type="RefSeq" id="WP_173634415.1">
    <property type="nucleotide sequence ID" value="NZ_CP054212.1"/>
</dbReference>
<dbReference type="InterPro" id="IPR038627">
    <property type="entry name" value="YebG-like_sf"/>
</dbReference>